<sequence>MHHPDSVRLNKAISDSGYCSRREADTLIEKGRVTINGEKTGLGDRVMPGDEVRVDGKLITKNDTEVFIMLNKPVGITCTTDTRFDDNVVDFVNHPERIFPVGRLDKPSEGLLLLTNVGDIVNRILRAGNAHEKEYIVKVDRHVTDEFVKRMGSGIPILDTVTKRCKVERVSRFEFRIILVQGLNRQIRRMCEYLGYEVVALQRIRIMNLVLGDLPVGEWRDLTPAELKTLKEAVKDSDGQPKVFTKEDRKKAEEKVKPEIKRREERRLKREQKSTGGRRRRGPN</sequence>
<evidence type="ECO:0000259" key="8">
    <source>
        <dbReference type="SMART" id="SM00363"/>
    </source>
</evidence>
<reference evidence="9" key="1">
    <citation type="submission" date="2021-09" db="EMBL/GenBank/DDBJ databases">
        <title>Genome of Aequorivita sp. strain F47161.</title>
        <authorList>
            <person name="Wang Y."/>
        </authorList>
    </citation>
    <scope>NUCLEOTIDE SEQUENCE</scope>
    <source>
        <strain evidence="9">F47161</strain>
    </source>
</reference>
<dbReference type="Gene3D" id="3.30.70.580">
    <property type="entry name" value="Pseudouridine synthase I, catalytic domain, N-terminal subdomain"/>
    <property type="match status" value="1"/>
</dbReference>
<dbReference type="InterPro" id="IPR006145">
    <property type="entry name" value="PsdUridine_synth_RsuA/RluA"/>
</dbReference>
<protein>
    <recommendedName>
        <fullName evidence="6">Pseudouridine synthase</fullName>
        <ecNumber evidence="6">5.4.99.-</ecNumber>
    </recommendedName>
</protein>
<dbReference type="EMBL" id="JAIRBA010000023">
    <property type="protein sequence ID" value="MCG2419642.1"/>
    <property type="molecule type" value="Genomic_DNA"/>
</dbReference>
<dbReference type="FunFam" id="3.10.290.10:FF:000003">
    <property type="entry name" value="Pseudouridine synthase"/>
    <property type="match status" value="1"/>
</dbReference>
<dbReference type="InterPro" id="IPR036986">
    <property type="entry name" value="S4_RNA-bd_sf"/>
</dbReference>
<dbReference type="PROSITE" id="PS50889">
    <property type="entry name" value="S4"/>
    <property type="match status" value="1"/>
</dbReference>
<dbReference type="Pfam" id="PF00849">
    <property type="entry name" value="PseudoU_synth_2"/>
    <property type="match status" value="1"/>
</dbReference>
<keyword evidence="2 6" id="KW-0413">Isomerase</keyword>
<comment type="similarity">
    <text evidence="1 6">Belongs to the pseudouridine synthase RsuA family.</text>
</comment>
<evidence type="ECO:0000256" key="6">
    <source>
        <dbReference type="RuleBase" id="RU003887"/>
    </source>
</evidence>
<dbReference type="SMART" id="SM00363">
    <property type="entry name" value="S4"/>
    <property type="match status" value="1"/>
</dbReference>
<dbReference type="Proteomes" id="UP001139461">
    <property type="component" value="Unassembled WGS sequence"/>
</dbReference>
<accession>A0A9X1U3V8</accession>
<dbReference type="AlphaFoldDB" id="A0A9X1U3V8"/>
<evidence type="ECO:0000313" key="9">
    <source>
        <dbReference type="EMBL" id="MCG2419642.1"/>
    </source>
</evidence>
<dbReference type="InterPro" id="IPR000748">
    <property type="entry name" value="PsdUridine_synth_RsuA/RluB/E/F"/>
</dbReference>
<feature type="region of interest" description="Disordered" evidence="7">
    <location>
        <begin position="234"/>
        <end position="284"/>
    </location>
</feature>
<dbReference type="InterPro" id="IPR042092">
    <property type="entry name" value="PsdUridine_s_RsuA/RluB/E/F_cat"/>
</dbReference>
<dbReference type="InterPro" id="IPR002942">
    <property type="entry name" value="S4_RNA-bd"/>
</dbReference>
<dbReference type="PROSITE" id="PS01149">
    <property type="entry name" value="PSI_RSU"/>
    <property type="match status" value="1"/>
</dbReference>
<dbReference type="InterPro" id="IPR020094">
    <property type="entry name" value="TruA/RsuA/RluB/E/F_N"/>
</dbReference>
<dbReference type="Gene3D" id="3.10.290.10">
    <property type="entry name" value="RNA-binding S4 domain"/>
    <property type="match status" value="1"/>
</dbReference>
<dbReference type="FunFam" id="3.30.70.1560:FF:000002">
    <property type="entry name" value="Pseudouridine synthase"/>
    <property type="match status" value="1"/>
</dbReference>
<evidence type="ECO:0000256" key="2">
    <source>
        <dbReference type="ARBA" id="ARBA00023235"/>
    </source>
</evidence>
<organism evidence="9 10">
    <name type="scientific">Aequorivita vitellina</name>
    <dbReference type="NCBI Taxonomy" id="2874475"/>
    <lineage>
        <taxon>Bacteria</taxon>
        <taxon>Pseudomonadati</taxon>
        <taxon>Bacteroidota</taxon>
        <taxon>Flavobacteriia</taxon>
        <taxon>Flavobacteriales</taxon>
        <taxon>Flavobacteriaceae</taxon>
        <taxon>Aequorivita</taxon>
    </lineage>
</organism>
<dbReference type="PANTHER" id="PTHR47683:SF2">
    <property type="entry name" value="RNA-BINDING S4 DOMAIN-CONTAINING PROTEIN"/>
    <property type="match status" value="1"/>
</dbReference>
<dbReference type="InterPro" id="IPR050343">
    <property type="entry name" value="RsuA_PseudoU_synthase"/>
</dbReference>
<evidence type="ECO:0000256" key="1">
    <source>
        <dbReference type="ARBA" id="ARBA00008348"/>
    </source>
</evidence>
<feature type="domain" description="RNA-binding S4" evidence="8">
    <location>
        <begin position="7"/>
        <end position="65"/>
    </location>
</feature>
<evidence type="ECO:0000256" key="7">
    <source>
        <dbReference type="SAM" id="MobiDB-lite"/>
    </source>
</evidence>
<keyword evidence="10" id="KW-1185">Reference proteome</keyword>
<dbReference type="NCBIfam" id="TIGR00093">
    <property type="entry name" value="pseudouridine synthase"/>
    <property type="match status" value="1"/>
</dbReference>
<keyword evidence="5" id="KW-0694">RNA-binding</keyword>
<proteinExistence type="inferred from homology"/>
<evidence type="ECO:0000256" key="4">
    <source>
        <dbReference type="ARBA" id="ARBA00036535"/>
    </source>
</evidence>
<dbReference type="SUPFAM" id="SSF55174">
    <property type="entry name" value="Alpha-L RNA-binding motif"/>
    <property type="match status" value="1"/>
</dbReference>
<comment type="caution">
    <text evidence="9">The sequence shown here is derived from an EMBL/GenBank/DDBJ whole genome shotgun (WGS) entry which is preliminary data.</text>
</comment>
<gene>
    <name evidence="9" type="primary">rluF</name>
    <name evidence="9" type="ORF">K8089_11465</name>
</gene>
<dbReference type="CDD" id="cd00165">
    <property type="entry name" value="S4"/>
    <property type="match status" value="1"/>
</dbReference>
<dbReference type="PANTHER" id="PTHR47683">
    <property type="entry name" value="PSEUDOURIDINE SYNTHASE FAMILY PROTEIN-RELATED"/>
    <property type="match status" value="1"/>
</dbReference>
<dbReference type="InterPro" id="IPR018496">
    <property type="entry name" value="PsdUridine_synth_RsuA/RluB_CS"/>
</dbReference>
<dbReference type="EC" id="5.4.99.-" evidence="6"/>
<dbReference type="NCBIfam" id="NF007784">
    <property type="entry name" value="PRK10475.1"/>
    <property type="match status" value="1"/>
</dbReference>
<dbReference type="Gene3D" id="3.30.70.1560">
    <property type="entry name" value="Alpha-L RNA-binding motif"/>
    <property type="match status" value="1"/>
</dbReference>
<dbReference type="GO" id="GO:0160138">
    <property type="term" value="F:23S rRNA pseudouridine(2604) synthase activity"/>
    <property type="evidence" value="ECO:0007669"/>
    <property type="project" value="UniProtKB-EC"/>
</dbReference>
<dbReference type="CDD" id="cd02554">
    <property type="entry name" value="PseudoU_synth_RluF"/>
    <property type="match status" value="1"/>
</dbReference>
<dbReference type="RefSeq" id="WP_237603429.1">
    <property type="nucleotide sequence ID" value="NZ_JAIRBA010000023.1"/>
</dbReference>
<comment type="catalytic activity">
    <reaction evidence="4">
        <text>uridine(2604) in 23S rRNA = pseudouridine(2604) in 23S rRNA</text>
        <dbReference type="Rhea" id="RHEA:38875"/>
        <dbReference type="Rhea" id="RHEA-COMP:10093"/>
        <dbReference type="Rhea" id="RHEA-COMP:10094"/>
        <dbReference type="ChEBI" id="CHEBI:65314"/>
        <dbReference type="ChEBI" id="CHEBI:65315"/>
        <dbReference type="EC" id="5.4.99.21"/>
    </reaction>
</comment>
<comment type="catalytic activity">
    <reaction evidence="3">
        <text>uridine(35) in tRNA(Tyr) = pseudouridine(35) in tRNA(Tyr)</text>
        <dbReference type="Rhea" id="RHEA:60556"/>
        <dbReference type="Rhea" id="RHEA-COMP:15607"/>
        <dbReference type="Rhea" id="RHEA-COMP:15608"/>
        <dbReference type="ChEBI" id="CHEBI:65314"/>
        <dbReference type="ChEBI" id="CHEBI:65315"/>
    </reaction>
</comment>
<evidence type="ECO:0000313" key="10">
    <source>
        <dbReference type="Proteomes" id="UP001139461"/>
    </source>
</evidence>
<dbReference type="Pfam" id="PF01479">
    <property type="entry name" value="S4"/>
    <property type="match status" value="1"/>
</dbReference>
<feature type="compositionally biased region" description="Basic and acidic residues" evidence="7">
    <location>
        <begin position="234"/>
        <end position="273"/>
    </location>
</feature>
<dbReference type="InterPro" id="IPR020103">
    <property type="entry name" value="PsdUridine_synth_cat_dom_sf"/>
</dbReference>
<dbReference type="GO" id="GO:0000455">
    <property type="term" value="P:enzyme-directed rRNA pseudouridine synthesis"/>
    <property type="evidence" value="ECO:0007669"/>
    <property type="project" value="UniProtKB-ARBA"/>
</dbReference>
<name>A0A9X1U3V8_9FLAO</name>
<evidence type="ECO:0000256" key="3">
    <source>
        <dbReference type="ARBA" id="ARBA00036390"/>
    </source>
</evidence>
<dbReference type="GO" id="GO:0003723">
    <property type="term" value="F:RNA binding"/>
    <property type="evidence" value="ECO:0007669"/>
    <property type="project" value="UniProtKB-KW"/>
</dbReference>
<dbReference type="SUPFAM" id="SSF55120">
    <property type="entry name" value="Pseudouridine synthase"/>
    <property type="match status" value="1"/>
</dbReference>
<evidence type="ECO:0000256" key="5">
    <source>
        <dbReference type="PROSITE-ProRule" id="PRU00182"/>
    </source>
</evidence>